<dbReference type="GO" id="GO:0050839">
    <property type="term" value="F:cell adhesion molecule binding"/>
    <property type="evidence" value="ECO:0007669"/>
    <property type="project" value="Ensembl"/>
</dbReference>
<dbReference type="PROSITE" id="PS00514">
    <property type="entry name" value="FIBRINOGEN_C_1"/>
    <property type="match status" value="1"/>
</dbReference>
<dbReference type="GO" id="GO:0072377">
    <property type="term" value="P:blood coagulation, common pathway"/>
    <property type="evidence" value="ECO:0007669"/>
    <property type="project" value="TreeGrafter"/>
</dbReference>
<dbReference type="GO" id="GO:0070527">
    <property type="term" value="P:platelet aggregation"/>
    <property type="evidence" value="ECO:0007669"/>
    <property type="project" value="Ensembl"/>
</dbReference>
<dbReference type="GO" id="GO:0046872">
    <property type="term" value="F:metal ion binding"/>
    <property type="evidence" value="ECO:0007669"/>
    <property type="project" value="UniProtKB-KW"/>
</dbReference>
<dbReference type="PROSITE" id="PS51406">
    <property type="entry name" value="FIBRINOGEN_C_2"/>
    <property type="match status" value="1"/>
</dbReference>
<evidence type="ECO:0000256" key="6">
    <source>
        <dbReference type="ARBA" id="ARBA00022723"/>
    </source>
</evidence>
<dbReference type="GO" id="GO:0009306">
    <property type="term" value="P:protein secretion"/>
    <property type="evidence" value="ECO:0007669"/>
    <property type="project" value="Ensembl"/>
</dbReference>
<dbReference type="GO" id="GO:0045907">
    <property type="term" value="P:positive regulation of vasoconstriction"/>
    <property type="evidence" value="ECO:0007669"/>
    <property type="project" value="Ensembl"/>
</dbReference>
<keyword evidence="2" id="KW-1017">Isopeptide bond</keyword>
<keyword evidence="10" id="KW-0094">Blood coagulation</keyword>
<comment type="subcellular location">
    <subcellularLocation>
        <location evidence="1">Secreted</location>
    </subcellularLocation>
</comment>
<evidence type="ECO:0000256" key="13">
    <source>
        <dbReference type="ARBA" id="ARBA00025974"/>
    </source>
</evidence>
<protein>
    <recommendedName>
        <fullName evidence="14">Fibrinogen gamma chain</fullName>
    </recommendedName>
</protein>
<evidence type="ECO:0000313" key="18">
    <source>
        <dbReference type="Ensembl" id="ENSCPOP00000007313.3"/>
    </source>
</evidence>
<keyword evidence="3" id="KW-0964">Secreted</keyword>
<dbReference type="FunFam" id="4.10.530.10:FF:000002">
    <property type="entry name" value="Fibrinogen gamma chain"/>
    <property type="match status" value="1"/>
</dbReference>
<dbReference type="GO" id="GO:1902042">
    <property type="term" value="P:negative regulation of extrinsic apoptotic signaling pathway via death domain receptors"/>
    <property type="evidence" value="ECO:0007669"/>
    <property type="project" value="Ensembl"/>
</dbReference>
<keyword evidence="7 16" id="KW-0732">Signal</keyword>
<dbReference type="InterPro" id="IPR020837">
    <property type="entry name" value="Fibrinogen_CS"/>
</dbReference>
<evidence type="ECO:0000256" key="16">
    <source>
        <dbReference type="SAM" id="SignalP"/>
    </source>
</evidence>
<keyword evidence="5" id="KW-0356">Hemostasis</keyword>
<dbReference type="InterPro" id="IPR036056">
    <property type="entry name" value="Fibrinogen-like_C"/>
</dbReference>
<dbReference type="PANTHER" id="PTHR47221">
    <property type="entry name" value="FIBRINOGEN ALPHA CHAIN"/>
    <property type="match status" value="1"/>
</dbReference>
<evidence type="ECO:0000256" key="12">
    <source>
        <dbReference type="ARBA" id="ARBA00023180"/>
    </source>
</evidence>
<keyword evidence="19" id="KW-1185">Reference proteome</keyword>
<dbReference type="GO" id="GO:0051592">
    <property type="term" value="P:response to calcium ion"/>
    <property type="evidence" value="ECO:0007669"/>
    <property type="project" value="Ensembl"/>
</dbReference>
<dbReference type="GO" id="GO:0009897">
    <property type="term" value="C:external side of plasma membrane"/>
    <property type="evidence" value="ECO:0007669"/>
    <property type="project" value="Ensembl"/>
</dbReference>
<evidence type="ECO:0000256" key="10">
    <source>
        <dbReference type="ARBA" id="ARBA00023084"/>
    </source>
</evidence>
<evidence type="ECO:0000256" key="11">
    <source>
        <dbReference type="ARBA" id="ARBA00023157"/>
    </source>
</evidence>
<dbReference type="Gene3D" id="1.20.5.50">
    <property type="match status" value="2"/>
</dbReference>
<dbReference type="Ensembl" id="ENSCPOT00000008207.3">
    <property type="protein sequence ID" value="ENSCPOP00000007313.3"/>
    <property type="gene ID" value="ENSCPOG00000008132.4"/>
</dbReference>
<evidence type="ECO:0000256" key="9">
    <source>
        <dbReference type="ARBA" id="ARBA00023054"/>
    </source>
</evidence>
<dbReference type="EMBL" id="AAKN02012031">
    <property type="status" value="NOT_ANNOTATED_CDS"/>
    <property type="molecule type" value="Genomic_DNA"/>
</dbReference>
<evidence type="ECO:0000256" key="5">
    <source>
        <dbReference type="ARBA" id="ARBA00022696"/>
    </source>
</evidence>
<dbReference type="Pfam" id="PF08702">
    <property type="entry name" value="Fib_alpha"/>
    <property type="match status" value="1"/>
</dbReference>
<gene>
    <name evidence="18" type="primary">FGG</name>
</gene>
<feature type="signal peptide" evidence="16">
    <location>
        <begin position="1"/>
        <end position="26"/>
    </location>
</feature>
<proteinExistence type="predicted"/>
<dbReference type="GO" id="GO:0042730">
    <property type="term" value="P:fibrinolysis"/>
    <property type="evidence" value="ECO:0007669"/>
    <property type="project" value="Ensembl"/>
</dbReference>
<dbReference type="Gene3D" id="4.10.530.10">
    <property type="entry name" value="Gamma-fibrinogen Carboxyl Terminal Fragment, domain 2"/>
    <property type="match status" value="1"/>
</dbReference>
<dbReference type="InterPro" id="IPR037579">
    <property type="entry name" value="FIB_ANG-like"/>
</dbReference>
<dbReference type="FunCoup" id="H0VBM5">
    <property type="interactions" value="186"/>
</dbReference>
<dbReference type="GO" id="GO:0005102">
    <property type="term" value="F:signaling receptor binding"/>
    <property type="evidence" value="ECO:0007669"/>
    <property type="project" value="Ensembl"/>
</dbReference>
<dbReference type="GO" id="GO:2000352">
    <property type="term" value="P:negative regulation of endothelial cell apoptotic process"/>
    <property type="evidence" value="ECO:0007669"/>
    <property type="project" value="Ensembl"/>
</dbReference>
<reference evidence="18" key="3">
    <citation type="submission" date="2025-09" db="UniProtKB">
        <authorList>
            <consortium name="Ensembl"/>
        </authorList>
    </citation>
    <scope>IDENTIFICATION</scope>
    <source>
        <strain evidence="18">2N</strain>
    </source>
</reference>
<dbReference type="FunFam" id="3.90.215.10:FF:000002">
    <property type="entry name" value="Fibrinogen gamma chain"/>
    <property type="match status" value="1"/>
</dbReference>
<dbReference type="SUPFAM" id="SSF56496">
    <property type="entry name" value="Fibrinogen C-terminal domain-like"/>
    <property type="match status" value="1"/>
</dbReference>
<organism evidence="18 19">
    <name type="scientific">Cavia porcellus</name>
    <name type="common">Guinea pig</name>
    <dbReference type="NCBI Taxonomy" id="10141"/>
    <lineage>
        <taxon>Eukaryota</taxon>
        <taxon>Metazoa</taxon>
        <taxon>Chordata</taxon>
        <taxon>Craniata</taxon>
        <taxon>Vertebrata</taxon>
        <taxon>Euteleostomi</taxon>
        <taxon>Mammalia</taxon>
        <taxon>Eutheria</taxon>
        <taxon>Euarchontoglires</taxon>
        <taxon>Glires</taxon>
        <taxon>Rodentia</taxon>
        <taxon>Hystricomorpha</taxon>
        <taxon>Caviidae</taxon>
        <taxon>Cavia</taxon>
    </lineage>
</organism>
<keyword evidence="4" id="KW-0597">Phosphoprotein</keyword>
<dbReference type="AlphaFoldDB" id="H0VBM5"/>
<dbReference type="Pfam" id="PF00147">
    <property type="entry name" value="Fibrinogen_C"/>
    <property type="match status" value="1"/>
</dbReference>
<dbReference type="GO" id="GO:0050714">
    <property type="term" value="P:positive regulation of protein secretion"/>
    <property type="evidence" value="ECO:0007669"/>
    <property type="project" value="Ensembl"/>
</dbReference>
<dbReference type="GO" id="GO:0034116">
    <property type="term" value="P:positive regulation of heterotypic cell-cell adhesion"/>
    <property type="evidence" value="ECO:0007669"/>
    <property type="project" value="Ensembl"/>
</dbReference>
<reference evidence="18" key="2">
    <citation type="submission" date="2025-08" db="UniProtKB">
        <authorList>
            <consortium name="Ensembl"/>
        </authorList>
    </citation>
    <scope>IDENTIFICATION</scope>
    <source>
        <strain evidence="18">2N</strain>
    </source>
</reference>
<evidence type="ECO:0000256" key="4">
    <source>
        <dbReference type="ARBA" id="ARBA00022553"/>
    </source>
</evidence>
<dbReference type="STRING" id="10141.ENSCPOP00000007313"/>
<dbReference type="InterPro" id="IPR014716">
    <property type="entry name" value="Fibrinogen_a/b/g_C_1"/>
</dbReference>
<dbReference type="eggNOG" id="KOG2579">
    <property type="taxonomic scope" value="Eukaryota"/>
</dbReference>
<dbReference type="InterPro" id="IPR012290">
    <property type="entry name" value="Fibrinogen_a/b/g_coil_dom"/>
</dbReference>
<dbReference type="GO" id="GO:0031639">
    <property type="term" value="P:plasminogen activation"/>
    <property type="evidence" value="ECO:0007669"/>
    <property type="project" value="Ensembl"/>
</dbReference>
<dbReference type="CDD" id="cd00087">
    <property type="entry name" value="FReD"/>
    <property type="match status" value="1"/>
</dbReference>
<dbReference type="GO" id="GO:0031091">
    <property type="term" value="C:platelet alpha granule"/>
    <property type="evidence" value="ECO:0007669"/>
    <property type="project" value="Ensembl"/>
</dbReference>
<dbReference type="GO" id="GO:0051258">
    <property type="term" value="P:protein polymerization"/>
    <property type="evidence" value="ECO:0007669"/>
    <property type="project" value="Ensembl"/>
</dbReference>
<dbReference type="OMA" id="TYHNGMR"/>
<dbReference type="FunFam" id="1.20.5.50:FF:000005">
    <property type="entry name" value="Fibrinogen gamma chain"/>
    <property type="match status" value="1"/>
</dbReference>
<dbReference type="PANTHER" id="PTHR47221:SF9">
    <property type="entry name" value="FIBRINOGEN GAMMA CHAIN"/>
    <property type="match status" value="1"/>
</dbReference>
<feature type="chain" id="PRO_5013017155" description="Fibrinogen gamma chain" evidence="16">
    <location>
        <begin position="27"/>
        <end position="445"/>
    </location>
</feature>
<evidence type="ECO:0000256" key="2">
    <source>
        <dbReference type="ARBA" id="ARBA00022499"/>
    </source>
</evidence>
<dbReference type="Bgee" id="ENSCPOG00000008132">
    <property type="expression patterns" value="Expressed in liver and 10 other cell types or tissues"/>
</dbReference>
<evidence type="ECO:0000256" key="14">
    <source>
        <dbReference type="ARBA" id="ARBA00073895"/>
    </source>
</evidence>
<keyword evidence="8" id="KW-0106">Calcium</keyword>
<dbReference type="SMART" id="SM00186">
    <property type="entry name" value="FBG"/>
    <property type="match status" value="1"/>
</dbReference>
<dbReference type="SMART" id="SM01212">
    <property type="entry name" value="Fib_alpha"/>
    <property type="match status" value="1"/>
</dbReference>
<keyword evidence="6" id="KW-0479">Metal-binding</keyword>
<evidence type="ECO:0000256" key="7">
    <source>
        <dbReference type="ARBA" id="ARBA00022729"/>
    </source>
</evidence>
<keyword evidence="12" id="KW-0325">Glycoprotein</keyword>
<dbReference type="GO" id="GO:0045921">
    <property type="term" value="P:positive regulation of exocytosis"/>
    <property type="evidence" value="ECO:0007669"/>
    <property type="project" value="Ensembl"/>
</dbReference>
<comment type="subunit">
    <text evidence="13">Heterohexamer; disulfide linked. Contains 2 sets of 3 non-identical chains (alpha, beta and gamma). The 2 heterotrimers are in head to head conformation with the N-termini in a small central domain.</text>
</comment>
<sequence length="445" mass="50809">MHWSLSPRSSILYFSCLLLLSSTCLGYVPTKENCCILDQRFGSFCPTTCGIAEFLSNYQTSVDKDLQTLEDLFHLVDNRTTETKELIKAIQISYIPNESLKPDSIESATQNYKKMIEEIMKYEALILTHDSSIQFLQEMYVSNNQKIMNLKQKVAQLEEQCQEPCKDTVKIHDLTGKDCQDIANKGAKESGLYFIKPLKASQQFLVYCEIEGNGNGWTVLQKRLDGSVDFKKNWIQYKEGFGHLSPTGTTEFWLGNEKIHLISTQSSIPYVLRVELKDWSGRTSTADYATFRVAPETDKYRLTYTYFISGDAGDAFDGYDFGDDPSDKFFTSHNGMQFSTWDNDNDKFEGNCAEQDGSGWWMNKCHAGHLNGVYYQGGTYSKASTPKGYDNGIIWATWKSRWYSMKETTMKVIPFNRLNIGDDQQHHLGGAKKVSPVHHVEIEYE</sequence>
<evidence type="ECO:0000313" key="19">
    <source>
        <dbReference type="Proteomes" id="UP000005447"/>
    </source>
</evidence>
<dbReference type="GO" id="GO:0070374">
    <property type="term" value="P:positive regulation of ERK1 and ERK2 cascade"/>
    <property type="evidence" value="ECO:0007669"/>
    <property type="project" value="Ensembl"/>
</dbReference>
<dbReference type="SUPFAM" id="SSF58010">
    <property type="entry name" value="Fibrinogen coiled-coil and central regions"/>
    <property type="match status" value="1"/>
</dbReference>
<keyword evidence="11" id="KW-1015">Disulfide bond</keyword>
<evidence type="ECO:0000256" key="3">
    <source>
        <dbReference type="ARBA" id="ARBA00022525"/>
    </source>
</evidence>
<dbReference type="Gene3D" id="3.90.215.10">
    <property type="entry name" value="Gamma Fibrinogen, chain A, domain 1"/>
    <property type="match status" value="1"/>
</dbReference>
<feature type="coiled-coil region" evidence="15">
    <location>
        <begin position="105"/>
        <end position="160"/>
    </location>
</feature>
<dbReference type="VEuPathDB" id="HostDB:ENSCPOG00000008132"/>
<dbReference type="HOGENOM" id="CLU_038628_13_0_1"/>
<evidence type="ECO:0000256" key="1">
    <source>
        <dbReference type="ARBA" id="ARBA00004613"/>
    </source>
</evidence>
<name>H0VBM5_CAVPO</name>
<dbReference type="GO" id="GO:0030674">
    <property type="term" value="F:protein-macromolecule adaptor activity"/>
    <property type="evidence" value="ECO:0007669"/>
    <property type="project" value="TreeGrafter"/>
</dbReference>
<dbReference type="GeneTree" id="ENSGT00940000158467"/>
<reference evidence="19" key="1">
    <citation type="journal article" date="2011" name="Nature">
        <title>A high-resolution map of human evolutionary constraint using 29 mammals.</title>
        <authorList>
            <person name="Lindblad-Toh K."/>
            <person name="Garber M."/>
            <person name="Zuk O."/>
            <person name="Lin M.F."/>
            <person name="Parker B.J."/>
            <person name="Washietl S."/>
            <person name="Kheradpour P."/>
            <person name="Ernst J."/>
            <person name="Jordan G."/>
            <person name="Mauceli E."/>
            <person name="Ward L.D."/>
            <person name="Lowe C.B."/>
            <person name="Holloway A.K."/>
            <person name="Clamp M."/>
            <person name="Gnerre S."/>
            <person name="Alfoldi J."/>
            <person name="Beal K."/>
            <person name="Chang J."/>
            <person name="Clawson H."/>
            <person name="Cuff J."/>
            <person name="Di Palma F."/>
            <person name="Fitzgerald S."/>
            <person name="Flicek P."/>
            <person name="Guttman M."/>
            <person name="Hubisz M.J."/>
            <person name="Jaffe D.B."/>
            <person name="Jungreis I."/>
            <person name="Kent W.J."/>
            <person name="Kostka D."/>
            <person name="Lara M."/>
            <person name="Martins A.L."/>
            <person name="Massingham T."/>
            <person name="Moltke I."/>
            <person name="Raney B.J."/>
            <person name="Rasmussen M.D."/>
            <person name="Robinson J."/>
            <person name="Stark A."/>
            <person name="Vilella A.J."/>
            <person name="Wen J."/>
            <person name="Xie X."/>
            <person name="Zody M.C."/>
            <person name="Baldwin J."/>
            <person name="Bloom T."/>
            <person name="Chin C.W."/>
            <person name="Heiman D."/>
            <person name="Nicol R."/>
            <person name="Nusbaum C."/>
            <person name="Young S."/>
            <person name="Wilkinson J."/>
            <person name="Worley K.C."/>
            <person name="Kovar C.L."/>
            <person name="Muzny D.M."/>
            <person name="Gibbs R.A."/>
            <person name="Cree A."/>
            <person name="Dihn H.H."/>
            <person name="Fowler G."/>
            <person name="Jhangiani S."/>
            <person name="Joshi V."/>
            <person name="Lee S."/>
            <person name="Lewis L.R."/>
            <person name="Nazareth L.V."/>
            <person name="Okwuonu G."/>
            <person name="Santibanez J."/>
            <person name="Warren W.C."/>
            <person name="Mardis E.R."/>
            <person name="Weinstock G.M."/>
            <person name="Wilson R.K."/>
            <person name="Delehaunty K."/>
            <person name="Dooling D."/>
            <person name="Fronik C."/>
            <person name="Fulton L."/>
            <person name="Fulton B."/>
            <person name="Graves T."/>
            <person name="Minx P."/>
            <person name="Sodergren E."/>
            <person name="Birney E."/>
            <person name="Margulies E.H."/>
            <person name="Herrero J."/>
            <person name="Green E.D."/>
            <person name="Haussler D."/>
            <person name="Siepel A."/>
            <person name="Goldman N."/>
            <person name="Pollard K.S."/>
            <person name="Pedersen J.S."/>
            <person name="Lander E.S."/>
            <person name="Kellis M."/>
        </authorList>
    </citation>
    <scope>NUCLEOTIDE SEQUENCE [LARGE SCALE GENOMIC DNA]</scope>
    <source>
        <strain evidence="19">2N</strain>
    </source>
</reference>
<dbReference type="InParanoid" id="H0VBM5"/>
<dbReference type="GO" id="GO:0007160">
    <property type="term" value="P:cell-matrix adhesion"/>
    <property type="evidence" value="ECO:0007669"/>
    <property type="project" value="Ensembl"/>
</dbReference>
<dbReference type="InterPro" id="IPR002181">
    <property type="entry name" value="Fibrinogen_a/b/g_C_dom"/>
</dbReference>
<dbReference type="GO" id="GO:0005201">
    <property type="term" value="F:extracellular matrix structural constituent"/>
    <property type="evidence" value="ECO:0007669"/>
    <property type="project" value="TreeGrafter"/>
</dbReference>
<dbReference type="GO" id="GO:0005577">
    <property type="term" value="C:fibrinogen complex"/>
    <property type="evidence" value="ECO:0007669"/>
    <property type="project" value="Ensembl"/>
</dbReference>
<keyword evidence="9 15" id="KW-0175">Coiled coil</keyword>
<dbReference type="GO" id="GO:0090277">
    <property type="term" value="P:positive regulation of peptide hormone secretion"/>
    <property type="evidence" value="ECO:0007669"/>
    <property type="project" value="Ensembl"/>
</dbReference>
<feature type="domain" description="Fibrinogen C-terminal" evidence="17">
    <location>
        <begin position="170"/>
        <end position="416"/>
    </location>
</feature>
<evidence type="ECO:0000256" key="8">
    <source>
        <dbReference type="ARBA" id="ARBA00022837"/>
    </source>
</evidence>
<evidence type="ECO:0000256" key="15">
    <source>
        <dbReference type="SAM" id="Coils"/>
    </source>
</evidence>
<accession>H0VBM5</accession>
<evidence type="ECO:0000259" key="17">
    <source>
        <dbReference type="PROSITE" id="PS51406"/>
    </source>
</evidence>
<dbReference type="Proteomes" id="UP000005447">
    <property type="component" value="Unassembled WGS sequence"/>
</dbReference>